<organism evidence="1 2">
    <name type="scientific">Gordonia liuliyuniae</name>
    <dbReference type="NCBI Taxonomy" id="2911517"/>
    <lineage>
        <taxon>Bacteria</taxon>
        <taxon>Bacillati</taxon>
        <taxon>Actinomycetota</taxon>
        <taxon>Actinomycetes</taxon>
        <taxon>Mycobacteriales</taxon>
        <taxon>Gordoniaceae</taxon>
        <taxon>Gordonia</taxon>
    </lineage>
</organism>
<evidence type="ECO:0000313" key="1">
    <source>
        <dbReference type="EMBL" id="MCF8589767.1"/>
    </source>
</evidence>
<accession>A0ABS9IWA4</accession>
<comment type="caution">
    <text evidence="1">The sequence shown here is derived from an EMBL/GenBank/DDBJ whole genome shotgun (WGS) entry which is preliminary data.</text>
</comment>
<protein>
    <submittedName>
        <fullName evidence="1">DUF1365 domain-containing protein</fullName>
    </submittedName>
</protein>
<proteinExistence type="predicted"/>
<dbReference type="RefSeq" id="WP_236998996.1">
    <property type="nucleotide sequence ID" value="NZ_JAKKOR010000011.1"/>
</dbReference>
<dbReference type="Pfam" id="PF07103">
    <property type="entry name" value="DUF1365"/>
    <property type="match status" value="1"/>
</dbReference>
<dbReference type="Proteomes" id="UP001200110">
    <property type="component" value="Unassembled WGS sequence"/>
</dbReference>
<dbReference type="EMBL" id="JAKKOR010000011">
    <property type="protein sequence ID" value="MCF8589767.1"/>
    <property type="molecule type" value="Genomic_DNA"/>
</dbReference>
<gene>
    <name evidence="1" type="ORF">L5G33_15000</name>
</gene>
<name>A0ABS9IWA4_9ACTN</name>
<reference evidence="1 2" key="1">
    <citation type="submission" date="2022-01" db="EMBL/GenBank/DDBJ databases">
        <authorList>
            <person name="Huang Y."/>
        </authorList>
    </citation>
    <scope>NUCLEOTIDE SEQUENCE [LARGE SCALE GENOMIC DNA]</scope>
    <source>
        <strain evidence="1 2">HY366</strain>
    </source>
</reference>
<dbReference type="PANTHER" id="PTHR33973:SF4">
    <property type="entry name" value="OS07G0153300 PROTEIN"/>
    <property type="match status" value="1"/>
</dbReference>
<sequence>MSVHTPRLVASRITHVRTEPVENRFVYRSMHWLVDIDALPDLGVGRRWLARFWAADHFAQPVTDGQTLRDRLTGFLAAEGIQAPTGRVIVLTSPRVAGYVFNPLSVFWCHHADGTLACVVAEVHNTYSQRHCYVVHPDADGRASVPKEFYVSPFNDVDGSYRLRLPSPDEHGRVSLGITLHRPDHAPFIATLVGRSRPATPRAVLRAQLSAPLAPWMVAARIRVQGIALWMRGLPIVPRPAPEKTCNRKALR</sequence>
<dbReference type="InterPro" id="IPR010775">
    <property type="entry name" value="DUF1365"/>
</dbReference>
<dbReference type="PANTHER" id="PTHR33973">
    <property type="entry name" value="OS07G0153300 PROTEIN"/>
    <property type="match status" value="1"/>
</dbReference>
<keyword evidence="2" id="KW-1185">Reference proteome</keyword>
<evidence type="ECO:0000313" key="2">
    <source>
        <dbReference type="Proteomes" id="UP001200110"/>
    </source>
</evidence>